<evidence type="ECO:0000256" key="5">
    <source>
        <dbReference type="SAM" id="Phobius"/>
    </source>
</evidence>
<feature type="domain" description="TECPR1-like DysF" evidence="6">
    <location>
        <begin position="50"/>
        <end position="230"/>
    </location>
</feature>
<accession>A0A1Y2FJD4</accession>
<evidence type="ECO:0000256" key="4">
    <source>
        <dbReference type="ARBA" id="ARBA00023136"/>
    </source>
</evidence>
<dbReference type="Proteomes" id="UP000193467">
    <property type="component" value="Unassembled WGS sequence"/>
</dbReference>
<dbReference type="GO" id="GO:0007031">
    <property type="term" value="P:peroxisome organization"/>
    <property type="evidence" value="ECO:0007669"/>
    <property type="project" value="UniProtKB-ARBA"/>
</dbReference>
<protein>
    <submittedName>
        <fullName evidence="7">Integral peroxisomal membrane peroxin-domain-containing protein</fullName>
    </submittedName>
</protein>
<dbReference type="AlphaFoldDB" id="A0A1Y2FJD4"/>
<feature type="transmembrane region" description="Helical" evidence="5">
    <location>
        <begin position="187"/>
        <end position="207"/>
    </location>
</feature>
<dbReference type="EMBL" id="MCGR01000020">
    <property type="protein sequence ID" value="ORY82915.1"/>
    <property type="molecule type" value="Genomic_DNA"/>
</dbReference>
<keyword evidence="8" id="KW-1185">Reference proteome</keyword>
<dbReference type="InterPro" id="IPR052816">
    <property type="entry name" value="Peroxisomal_Membrane_PEX28-32"/>
</dbReference>
<keyword evidence="3 5" id="KW-1133">Transmembrane helix</keyword>
<keyword evidence="4 5" id="KW-0472">Membrane</keyword>
<comment type="caution">
    <text evidence="7">The sequence shown here is derived from an EMBL/GenBank/DDBJ whole genome shotgun (WGS) entry which is preliminary data.</text>
</comment>
<sequence length="339" mass="36551">MAESKPSPDSPATPGRLANLKAQLGTVDDLIMSTVLKSASVTPGTGGKEPLSLQQTSTNFRRFVAKSGPIFVAQDAAEAVLRWEDGSKTVFFGVVWAFLCWYPLLLLLLPNVVVASILLYNYQARVPPSSPDSPTPGPTPAPPAEGSVDYLANLHGIQIMMGRLSDLSDFGRSFVPYLTWRDERTSLVLLQLSVLSGVFTFLVAPFIPWRFVFIALGEAALLAGHPIAKTLASEAAPFLQASGKRFGVKAARLLEDDALLDEELDSELIEVERFEVESRQDGAWVPDVTSGGELPKGFKWLKVGDWVVDVLYAGGQVDEGEPSLGDIGRGAGPNGRLQR</sequence>
<dbReference type="Pfam" id="PF06398">
    <property type="entry name" value="Pex24p"/>
    <property type="match status" value="1"/>
</dbReference>
<reference evidence="7 8" key="1">
    <citation type="submission" date="2016-07" db="EMBL/GenBank/DDBJ databases">
        <title>Pervasive Adenine N6-methylation of Active Genes in Fungi.</title>
        <authorList>
            <consortium name="DOE Joint Genome Institute"/>
            <person name="Mondo S.J."/>
            <person name="Dannebaum R.O."/>
            <person name="Kuo R.C."/>
            <person name="Labutti K."/>
            <person name="Haridas S."/>
            <person name="Kuo A."/>
            <person name="Salamov A."/>
            <person name="Ahrendt S.R."/>
            <person name="Lipzen A."/>
            <person name="Sullivan W."/>
            <person name="Andreopoulos W.B."/>
            <person name="Clum A."/>
            <person name="Lindquist E."/>
            <person name="Daum C."/>
            <person name="Ramamoorthy G.K."/>
            <person name="Gryganskyi A."/>
            <person name="Culley D."/>
            <person name="Magnuson J.K."/>
            <person name="James T.Y."/>
            <person name="O'Malley M.A."/>
            <person name="Stajich J.E."/>
            <person name="Spatafora J.W."/>
            <person name="Visel A."/>
            <person name="Grigoriev I.V."/>
        </authorList>
    </citation>
    <scope>NUCLEOTIDE SEQUENCE [LARGE SCALE GENOMIC DNA]</scope>
    <source>
        <strain evidence="7 8">62-1032</strain>
    </source>
</reference>
<dbReference type="InParanoid" id="A0A1Y2FJD4"/>
<name>A0A1Y2FJD4_9BASI</name>
<evidence type="ECO:0000256" key="3">
    <source>
        <dbReference type="ARBA" id="ARBA00022989"/>
    </source>
</evidence>
<comment type="subcellular location">
    <subcellularLocation>
        <location evidence="1">Membrane</location>
        <topology evidence="1">Multi-pass membrane protein</topology>
    </subcellularLocation>
</comment>
<organism evidence="7 8">
    <name type="scientific">Leucosporidium creatinivorum</name>
    <dbReference type="NCBI Taxonomy" id="106004"/>
    <lineage>
        <taxon>Eukaryota</taxon>
        <taxon>Fungi</taxon>
        <taxon>Dikarya</taxon>
        <taxon>Basidiomycota</taxon>
        <taxon>Pucciniomycotina</taxon>
        <taxon>Microbotryomycetes</taxon>
        <taxon>Leucosporidiales</taxon>
        <taxon>Leucosporidium</taxon>
    </lineage>
</organism>
<evidence type="ECO:0000256" key="1">
    <source>
        <dbReference type="ARBA" id="ARBA00004141"/>
    </source>
</evidence>
<keyword evidence="2 5" id="KW-0812">Transmembrane</keyword>
<evidence type="ECO:0000256" key="2">
    <source>
        <dbReference type="ARBA" id="ARBA00022692"/>
    </source>
</evidence>
<proteinExistence type="predicted"/>
<gene>
    <name evidence="7" type="ORF">BCR35DRAFT_303564</name>
</gene>
<evidence type="ECO:0000259" key="6">
    <source>
        <dbReference type="Pfam" id="PF06398"/>
    </source>
</evidence>
<evidence type="ECO:0000313" key="7">
    <source>
        <dbReference type="EMBL" id="ORY82915.1"/>
    </source>
</evidence>
<dbReference type="PANTHER" id="PTHR28304">
    <property type="entry name" value="PEROXISOMAL MEMBRANE PROTEIN PEX29"/>
    <property type="match status" value="1"/>
</dbReference>
<dbReference type="InterPro" id="IPR010482">
    <property type="entry name" value="TECPR1-like_DysF"/>
</dbReference>
<dbReference type="OrthoDB" id="74314at2759"/>
<evidence type="ECO:0000313" key="8">
    <source>
        <dbReference type="Proteomes" id="UP000193467"/>
    </source>
</evidence>
<dbReference type="PANTHER" id="PTHR28304:SF2">
    <property type="entry name" value="PEROXISOMAL MEMBRANE PROTEIN PEX29"/>
    <property type="match status" value="1"/>
</dbReference>
<dbReference type="STRING" id="106004.A0A1Y2FJD4"/>
<feature type="transmembrane region" description="Helical" evidence="5">
    <location>
        <begin position="90"/>
        <end position="120"/>
    </location>
</feature>
<dbReference type="GO" id="GO:0005778">
    <property type="term" value="C:peroxisomal membrane"/>
    <property type="evidence" value="ECO:0007669"/>
    <property type="project" value="TreeGrafter"/>
</dbReference>